<keyword evidence="3" id="KW-1185">Reference proteome</keyword>
<protein>
    <recommendedName>
        <fullName evidence="4">DUF998 domain-containing protein</fullName>
    </recommendedName>
</protein>
<keyword evidence="1" id="KW-0812">Transmembrane</keyword>
<dbReference type="AlphaFoldDB" id="A0A4R5DLY9"/>
<feature type="transmembrane region" description="Helical" evidence="1">
    <location>
        <begin position="120"/>
        <end position="148"/>
    </location>
</feature>
<feature type="transmembrane region" description="Helical" evidence="1">
    <location>
        <begin position="93"/>
        <end position="114"/>
    </location>
</feature>
<name>A0A4R5DLY9_9ACTN</name>
<dbReference type="RefSeq" id="WP_131892675.1">
    <property type="nucleotide sequence ID" value="NZ_SMKZ01000006.1"/>
</dbReference>
<accession>A0A4R5DLY9</accession>
<feature type="transmembrane region" description="Helical" evidence="1">
    <location>
        <begin position="160"/>
        <end position="178"/>
    </location>
</feature>
<feature type="transmembrane region" description="Helical" evidence="1">
    <location>
        <begin position="17"/>
        <end position="37"/>
    </location>
</feature>
<gene>
    <name evidence="2" type="ORF">E1269_06750</name>
</gene>
<dbReference type="EMBL" id="SMKZ01000006">
    <property type="protein sequence ID" value="TDE13084.1"/>
    <property type="molecule type" value="Genomic_DNA"/>
</dbReference>
<feature type="transmembrane region" description="Helical" evidence="1">
    <location>
        <begin position="57"/>
        <end position="81"/>
    </location>
</feature>
<evidence type="ECO:0000313" key="3">
    <source>
        <dbReference type="Proteomes" id="UP000294739"/>
    </source>
</evidence>
<sequence length="211" mass="21563">MSSAITHARAGADVRRLGLACAISGVLMLGVSVFTVFPPDGVPDDQWSYPQTPSQLLAISLVLAVAHALSVGGFIGARRLAVAGGGRASRVGFTGAVAGLIALGFCELLSGLIAEEPLDSGVAAVVGTLFGLSSLLFAAGAIIAGIGVIRAGRWPGWGRWLVLATGVVIVVLVTPANAVGDPVFRWVSLALWSVLFIPLGFQVARGLRPRS</sequence>
<evidence type="ECO:0000313" key="2">
    <source>
        <dbReference type="EMBL" id="TDE13084.1"/>
    </source>
</evidence>
<comment type="caution">
    <text evidence="2">The sequence shown here is derived from an EMBL/GenBank/DDBJ whole genome shotgun (WGS) entry which is preliminary data.</text>
</comment>
<dbReference type="InParanoid" id="A0A4R5DLY9"/>
<feature type="transmembrane region" description="Helical" evidence="1">
    <location>
        <begin position="184"/>
        <end position="204"/>
    </location>
</feature>
<proteinExistence type="predicted"/>
<keyword evidence="1" id="KW-1133">Transmembrane helix</keyword>
<keyword evidence="1" id="KW-0472">Membrane</keyword>
<reference evidence="2 3" key="1">
    <citation type="submission" date="2019-03" db="EMBL/GenBank/DDBJ databases">
        <title>Draft genome sequences of novel Actinobacteria.</title>
        <authorList>
            <person name="Sahin N."/>
            <person name="Ay H."/>
            <person name="Saygin H."/>
        </authorList>
    </citation>
    <scope>NUCLEOTIDE SEQUENCE [LARGE SCALE GENOMIC DNA]</scope>
    <source>
        <strain evidence="2 3">5K138</strain>
    </source>
</reference>
<evidence type="ECO:0000256" key="1">
    <source>
        <dbReference type="SAM" id="Phobius"/>
    </source>
</evidence>
<evidence type="ECO:0008006" key="4">
    <source>
        <dbReference type="Google" id="ProtNLM"/>
    </source>
</evidence>
<dbReference type="Proteomes" id="UP000294739">
    <property type="component" value="Unassembled WGS sequence"/>
</dbReference>
<organism evidence="2 3">
    <name type="scientific">Jiangella asiatica</name>
    <dbReference type="NCBI Taxonomy" id="2530372"/>
    <lineage>
        <taxon>Bacteria</taxon>
        <taxon>Bacillati</taxon>
        <taxon>Actinomycetota</taxon>
        <taxon>Actinomycetes</taxon>
        <taxon>Jiangellales</taxon>
        <taxon>Jiangellaceae</taxon>
        <taxon>Jiangella</taxon>
    </lineage>
</organism>